<dbReference type="Proteomes" id="UP000244022">
    <property type="component" value="Unassembled WGS sequence"/>
</dbReference>
<evidence type="ECO:0000256" key="1">
    <source>
        <dbReference type="ARBA" id="ARBA00007521"/>
    </source>
</evidence>
<gene>
    <name evidence="3" type="ORF">C6N14_01500</name>
</gene>
<dbReference type="GO" id="GO:0003677">
    <property type="term" value="F:DNA binding"/>
    <property type="evidence" value="ECO:0007669"/>
    <property type="project" value="InterPro"/>
</dbReference>
<proteinExistence type="inferred from homology"/>
<comment type="similarity">
    <text evidence="1">Belongs to the PemK/MazF family.</text>
</comment>
<dbReference type="Pfam" id="PF02452">
    <property type="entry name" value="PemK_toxin"/>
    <property type="match status" value="1"/>
</dbReference>
<organism evidence="3 4">
    <name type="scientific">Enterococcus mundtii</name>
    <dbReference type="NCBI Taxonomy" id="53346"/>
    <lineage>
        <taxon>Bacteria</taxon>
        <taxon>Bacillati</taxon>
        <taxon>Bacillota</taxon>
        <taxon>Bacilli</taxon>
        <taxon>Lactobacillales</taxon>
        <taxon>Enterococcaceae</taxon>
        <taxon>Enterococcus</taxon>
    </lineage>
</organism>
<dbReference type="SUPFAM" id="SSF50118">
    <property type="entry name" value="Cell growth inhibitor/plasmid maintenance toxic component"/>
    <property type="match status" value="1"/>
</dbReference>
<dbReference type="RefSeq" id="WP_019722389.1">
    <property type="nucleotide sequence ID" value="NZ_JADNBP010000007.1"/>
</dbReference>
<dbReference type="AlphaFoldDB" id="A0A2T5DFZ6"/>
<dbReference type="Gene3D" id="2.30.30.110">
    <property type="match status" value="1"/>
</dbReference>
<dbReference type="InterPro" id="IPR003477">
    <property type="entry name" value="PemK-like"/>
</dbReference>
<sequence>MMMNKIVSMYVAYVGSEGGKRRPVLIVENNKNEVFFYAITSKFRNKSDSIKKFYFHIEDWIDSNLKKESWIDTGNLFILSKKSTFFKCKDIGELSKHDMTRLEAFLEANSEDN</sequence>
<name>A0A2T5DFZ6_ENTMU</name>
<evidence type="ECO:0000313" key="4">
    <source>
        <dbReference type="Proteomes" id="UP000244022"/>
    </source>
</evidence>
<accession>A0A2T5DFZ6</accession>
<keyword evidence="2" id="KW-1277">Toxin-antitoxin system</keyword>
<dbReference type="EMBL" id="PYGR01000003">
    <property type="protein sequence ID" value="PTO37197.1"/>
    <property type="molecule type" value="Genomic_DNA"/>
</dbReference>
<reference evidence="3 4" key="1">
    <citation type="submission" date="2018-03" db="EMBL/GenBank/DDBJ databases">
        <title>Draft genome sequences of four Enterococcus mundtii strains isolated from beef slaughterhouses in Kenya.</title>
        <authorList>
            <person name="Wambui J."/>
            <person name="Stevens M."/>
            <person name="Njage P."/>
            <person name="Stephan R."/>
            <person name="Tasara T."/>
        </authorList>
    </citation>
    <scope>NUCLEOTIDE SEQUENCE [LARGE SCALE GENOMIC DNA]</scope>
    <source>
        <strain evidence="3 4">H18-EM</strain>
    </source>
</reference>
<dbReference type="InterPro" id="IPR011067">
    <property type="entry name" value="Plasmid_toxin/cell-grow_inhib"/>
</dbReference>
<comment type="caution">
    <text evidence="3">The sequence shown here is derived from an EMBL/GenBank/DDBJ whole genome shotgun (WGS) entry which is preliminary data.</text>
</comment>
<protein>
    <submittedName>
        <fullName evidence="3">Toxin-antitoxin system, toxin component, MazF family protein</fullName>
    </submittedName>
</protein>
<evidence type="ECO:0000256" key="2">
    <source>
        <dbReference type="ARBA" id="ARBA00022649"/>
    </source>
</evidence>
<evidence type="ECO:0000313" key="3">
    <source>
        <dbReference type="EMBL" id="PTO37197.1"/>
    </source>
</evidence>